<dbReference type="Gene3D" id="3.40.50.740">
    <property type="match status" value="1"/>
</dbReference>
<evidence type="ECO:0000256" key="8">
    <source>
        <dbReference type="ARBA" id="ARBA00023004"/>
    </source>
</evidence>
<dbReference type="InterPro" id="IPR006657">
    <property type="entry name" value="MoPterin_dinucl-bd_dom"/>
</dbReference>
<evidence type="ECO:0000256" key="9">
    <source>
        <dbReference type="ARBA" id="ARBA00023014"/>
    </source>
</evidence>
<keyword evidence="3" id="KW-0004">4Fe-4S</keyword>
<dbReference type="Pfam" id="PF00384">
    <property type="entry name" value="Molybdopterin"/>
    <property type="match status" value="1"/>
</dbReference>
<reference evidence="12" key="1">
    <citation type="submission" date="2016-11" db="EMBL/GenBank/DDBJ databases">
        <authorList>
            <person name="Varghese N."/>
            <person name="Submissions S."/>
        </authorList>
    </citation>
    <scope>NUCLEOTIDE SEQUENCE [LARGE SCALE GENOMIC DNA]</scope>
    <source>
        <strain evidence="12">DSM 14826</strain>
    </source>
</reference>
<dbReference type="GO" id="GO:0016491">
    <property type="term" value="F:oxidoreductase activity"/>
    <property type="evidence" value="ECO:0007669"/>
    <property type="project" value="UniProtKB-KW"/>
</dbReference>
<evidence type="ECO:0000313" key="11">
    <source>
        <dbReference type="EMBL" id="SHK23922.1"/>
    </source>
</evidence>
<dbReference type="PROSITE" id="PS00932">
    <property type="entry name" value="MOLYBDOPTERIN_PROK_3"/>
    <property type="match status" value="1"/>
</dbReference>
<evidence type="ECO:0000256" key="7">
    <source>
        <dbReference type="ARBA" id="ARBA00023002"/>
    </source>
</evidence>
<dbReference type="GO" id="GO:0046872">
    <property type="term" value="F:metal ion binding"/>
    <property type="evidence" value="ECO:0007669"/>
    <property type="project" value="UniProtKB-KW"/>
</dbReference>
<dbReference type="Gene3D" id="2.20.25.90">
    <property type="entry name" value="ADC-like domains"/>
    <property type="match status" value="1"/>
</dbReference>
<evidence type="ECO:0000256" key="3">
    <source>
        <dbReference type="ARBA" id="ARBA00022485"/>
    </source>
</evidence>
<dbReference type="Gene3D" id="2.40.40.20">
    <property type="match status" value="1"/>
</dbReference>
<protein>
    <submittedName>
        <fullName evidence="11">Thiosulfate reductase / polysulfide reductase chain A</fullName>
    </submittedName>
</protein>
<dbReference type="GO" id="GO:0051539">
    <property type="term" value="F:4 iron, 4 sulfur cluster binding"/>
    <property type="evidence" value="ECO:0007669"/>
    <property type="project" value="UniProtKB-KW"/>
</dbReference>
<evidence type="ECO:0000259" key="10">
    <source>
        <dbReference type="PROSITE" id="PS51669"/>
    </source>
</evidence>
<dbReference type="InterPro" id="IPR006963">
    <property type="entry name" value="Mopterin_OxRdtase_4Fe-4S_dom"/>
</dbReference>
<dbReference type="PANTHER" id="PTHR43742">
    <property type="entry name" value="TRIMETHYLAMINE-N-OXIDE REDUCTASE"/>
    <property type="match status" value="1"/>
</dbReference>
<dbReference type="SUPFAM" id="SSF50692">
    <property type="entry name" value="ADC-like"/>
    <property type="match status" value="1"/>
</dbReference>
<accession>A0A1M6QUG4</accession>
<comment type="similarity">
    <text evidence="2">Belongs to the prokaryotic molybdopterin-containing oxidoreductase family.</text>
</comment>
<sequence length="772" mass="86299">MSILDREISRKSFLIGSTAVVGGVILFNKFQKDKTQKELLEGKVERKELKKVNTFCFMCGNTCGLIALVDEDGKIQRMEPNRKHIGNNGGVCARAHAAIQQLYDPDRLKAPMKKVAKDRWEEISWEEAIETVYEKLTEIKEKYGPETVSFINRRSSYGFAFSAFARNYGSPNVEGSASICDGAKIVAHEASAGTNGIMGDFENAKYILLAGASQMEAPRYRLRHVKETALAKERGAILTVVDPRYSYTASKADNYLGIKPGTDAMLFLSMARVIIEEGLYDKEFVENHSVGFEEFKEEVFKEKYSLENAEKVTGIKGDIIRKTAIEFATNLPAIADSSSGIHKWTNGTMNHWALTCLNALVGSFDVPGGYCFTSGGRLAWPEMTGNNVKAKRHYTEGGWSFHNSVPLQNRSLLNAAILTPKEYPAGPKANAKTVPIYNGNGIKGMFVYNTDPVAAHSNTIATKEALESLEFAVGIDIYLSQTMVYFPVGSIIMPECTFLERWAAVTPRSHVPYVALGEKVVEPLWNSKSAYWIFTKLGKRFGFEDFLKLDENDEEGLVRRAITEAEQPDGTKIDWDQIRKDGVWVSQAERKYRRYDRFPNGKFAFAFVGELTELQQAVVDAGGSRVPQYVEPVKTNEKYPFRFLAGGKTLWHTQGATRNLPYLMQNFCENAALSDINYINIHTTDATKYGIKHGDKVKVRSAVGEVIGTAFVSERVQPGFINVTHGFGNESKFLTVAYQKGVNPNYLINDLRWDKISGQFTVNEEICEIVKI</sequence>
<name>A0A1M6QUG4_9FIRM</name>
<dbReference type="RefSeq" id="WP_072908218.1">
    <property type="nucleotide sequence ID" value="NZ_FRAI01000024.1"/>
</dbReference>
<dbReference type="Proteomes" id="UP000243547">
    <property type="component" value="Unassembled WGS sequence"/>
</dbReference>
<evidence type="ECO:0000313" key="12">
    <source>
        <dbReference type="Proteomes" id="UP000243547"/>
    </source>
</evidence>
<evidence type="ECO:0000256" key="2">
    <source>
        <dbReference type="ARBA" id="ARBA00010312"/>
    </source>
</evidence>
<dbReference type="InterPro" id="IPR050612">
    <property type="entry name" value="Prok_Mopterin_Oxidored"/>
</dbReference>
<dbReference type="InterPro" id="IPR009010">
    <property type="entry name" value="Asp_de-COase-like_dom_sf"/>
</dbReference>
<feature type="domain" description="4Fe-4S Mo/W bis-MGD-type" evidence="10">
    <location>
        <begin position="49"/>
        <end position="106"/>
    </location>
</feature>
<evidence type="ECO:0000256" key="1">
    <source>
        <dbReference type="ARBA" id="ARBA00001942"/>
    </source>
</evidence>
<gene>
    <name evidence="11" type="ORF">SAMN02745227_01863</name>
</gene>
<proteinExistence type="inferred from homology"/>
<dbReference type="OrthoDB" id="9810782at2"/>
<dbReference type="STRING" id="1120989.SAMN02745227_01863"/>
<keyword evidence="7" id="KW-0560">Oxidoreductase</keyword>
<keyword evidence="8" id="KW-0408">Iron</keyword>
<dbReference type="PROSITE" id="PS51669">
    <property type="entry name" value="4FE4S_MOW_BIS_MGD"/>
    <property type="match status" value="1"/>
</dbReference>
<comment type="cofactor">
    <cofactor evidence="1">
        <name>Mo-bis(molybdopterin guanine dinucleotide)</name>
        <dbReference type="ChEBI" id="CHEBI:60539"/>
    </cofactor>
</comment>
<keyword evidence="5" id="KW-0479">Metal-binding</keyword>
<keyword evidence="12" id="KW-1185">Reference proteome</keyword>
<dbReference type="GO" id="GO:0043546">
    <property type="term" value="F:molybdopterin cofactor binding"/>
    <property type="evidence" value="ECO:0007669"/>
    <property type="project" value="InterPro"/>
</dbReference>
<dbReference type="Pfam" id="PF04879">
    <property type="entry name" value="Molybdop_Fe4S4"/>
    <property type="match status" value="1"/>
</dbReference>
<dbReference type="AlphaFoldDB" id="A0A1M6QUG4"/>
<dbReference type="EMBL" id="FRAI01000024">
    <property type="protein sequence ID" value="SHK23922.1"/>
    <property type="molecule type" value="Genomic_DNA"/>
</dbReference>
<keyword evidence="4" id="KW-0500">Molybdenum</keyword>
<dbReference type="InterPro" id="IPR006655">
    <property type="entry name" value="Mopterin_OxRdtase_prok_CS"/>
</dbReference>
<dbReference type="Pfam" id="PF01568">
    <property type="entry name" value="Molydop_binding"/>
    <property type="match status" value="1"/>
</dbReference>
<dbReference type="InterPro" id="IPR006656">
    <property type="entry name" value="Mopterin_OxRdtase"/>
</dbReference>
<evidence type="ECO:0000256" key="6">
    <source>
        <dbReference type="ARBA" id="ARBA00022729"/>
    </source>
</evidence>
<dbReference type="SUPFAM" id="SSF53706">
    <property type="entry name" value="Formate dehydrogenase/DMSO reductase, domains 1-3"/>
    <property type="match status" value="1"/>
</dbReference>
<keyword evidence="6" id="KW-0732">Signal</keyword>
<dbReference type="PANTHER" id="PTHR43742:SF9">
    <property type="entry name" value="TETRATHIONATE REDUCTASE SUBUNIT A"/>
    <property type="match status" value="1"/>
</dbReference>
<evidence type="ECO:0000256" key="5">
    <source>
        <dbReference type="ARBA" id="ARBA00022723"/>
    </source>
</evidence>
<keyword evidence="9" id="KW-0411">Iron-sulfur</keyword>
<organism evidence="11 12">
    <name type="scientific">Anaerobranca californiensis DSM 14826</name>
    <dbReference type="NCBI Taxonomy" id="1120989"/>
    <lineage>
        <taxon>Bacteria</taxon>
        <taxon>Bacillati</taxon>
        <taxon>Bacillota</taxon>
        <taxon>Clostridia</taxon>
        <taxon>Eubacteriales</taxon>
        <taxon>Proteinivoracaceae</taxon>
        <taxon>Anaerobranca</taxon>
    </lineage>
</organism>
<evidence type="ECO:0000256" key="4">
    <source>
        <dbReference type="ARBA" id="ARBA00022505"/>
    </source>
</evidence>
<dbReference type="SMART" id="SM00926">
    <property type="entry name" value="Molybdop_Fe4S4"/>
    <property type="match status" value="1"/>
</dbReference>
<dbReference type="Gene3D" id="3.40.228.10">
    <property type="entry name" value="Dimethylsulfoxide Reductase, domain 2"/>
    <property type="match status" value="1"/>
</dbReference>